<feature type="compositionally biased region" description="Polar residues" evidence="1">
    <location>
        <begin position="391"/>
        <end position="421"/>
    </location>
</feature>
<keyword evidence="3" id="KW-1185">Reference proteome</keyword>
<sequence length="486" mass="54586">MLFLILDATPHRGGSHFPSSIVYLHGGHTTSVGSLNIDHPSILLRPPPLSSTATVVPQPALYFTNCIPPLGIVFNHQNCLQPPEQPSIFIESFNTLVALYKVPIMAGIMTAHQPYSNFEKLPVPKPQVDQLVTRESLVGRVHLDKGKAKMSAKLAPYNATALCQNKAVSGRDKWSDIDHPYMPPMNSFFKIALEDANKDFLCIKHPQDKMDDGYLLPDPGFFVNILSPKSLVKYLAKWLACHPTWIEHVYDERPRPLPRAQNWLDFLISQQAQEPSNMQMSGKTSKSKAVTALLFQKEVPVLQALWCELRACLRVDTNPNVGFVLGFQYLAMVSLNPIAGLSTPPSHNTQHELITSSMVKRRRRPQQSCKFHLPIAPPLLVLPGRKHLTQQSLNHSGRSQQQQPLRNTNTANQHDSPSAGNTLEHEEHSSFYSSLHYISDGDSILPSPSKGCQKKMNQWRRWTDKIIPSLIAPYLTYLRKSTSLRN</sequence>
<dbReference type="EMBL" id="JABBWD010000067">
    <property type="protein sequence ID" value="KAG1770144.1"/>
    <property type="molecule type" value="Genomic_DNA"/>
</dbReference>
<organism evidence="2 3">
    <name type="scientific">Suillus placidus</name>
    <dbReference type="NCBI Taxonomy" id="48579"/>
    <lineage>
        <taxon>Eukaryota</taxon>
        <taxon>Fungi</taxon>
        <taxon>Dikarya</taxon>
        <taxon>Basidiomycota</taxon>
        <taxon>Agaricomycotina</taxon>
        <taxon>Agaricomycetes</taxon>
        <taxon>Agaricomycetidae</taxon>
        <taxon>Boletales</taxon>
        <taxon>Suillineae</taxon>
        <taxon>Suillaceae</taxon>
        <taxon>Suillus</taxon>
    </lineage>
</organism>
<protein>
    <submittedName>
        <fullName evidence="2">Uncharacterized protein</fullName>
    </submittedName>
</protein>
<proteinExistence type="predicted"/>
<dbReference type="OrthoDB" id="3266753at2759"/>
<evidence type="ECO:0000313" key="3">
    <source>
        <dbReference type="Proteomes" id="UP000714275"/>
    </source>
</evidence>
<name>A0A9P7CXW2_9AGAM</name>
<evidence type="ECO:0000313" key="2">
    <source>
        <dbReference type="EMBL" id="KAG1770144.1"/>
    </source>
</evidence>
<feature type="region of interest" description="Disordered" evidence="1">
    <location>
        <begin position="391"/>
        <end position="426"/>
    </location>
</feature>
<reference evidence="2" key="1">
    <citation type="journal article" date="2020" name="New Phytol.">
        <title>Comparative genomics reveals dynamic genome evolution in host specialist ectomycorrhizal fungi.</title>
        <authorList>
            <person name="Lofgren L.A."/>
            <person name="Nguyen N.H."/>
            <person name="Vilgalys R."/>
            <person name="Ruytinx J."/>
            <person name="Liao H.L."/>
            <person name="Branco S."/>
            <person name="Kuo A."/>
            <person name="LaButti K."/>
            <person name="Lipzen A."/>
            <person name="Andreopoulos W."/>
            <person name="Pangilinan J."/>
            <person name="Riley R."/>
            <person name="Hundley H."/>
            <person name="Na H."/>
            <person name="Barry K."/>
            <person name="Grigoriev I.V."/>
            <person name="Stajich J.E."/>
            <person name="Kennedy P.G."/>
        </authorList>
    </citation>
    <scope>NUCLEOTIDE SEQUENCE</scope>
    <source>
        <strain evidence="2">DOB743</strain>
    </source>
</reference>
<evidence type="ECO:0000256" key="1">
    <source>
        <dbReference type="SAM" id="MobiDB-lite"/>
    </source>
</evidence>
<dbReference type="Proteomes" id="UP000714275">
    <property type="component" value="Unassembled WGS sequence"/>
</dbReference>
<accession>A0A9P7CXW2</accession>
<dbReference type="AlphaFoldDB" id="A0A9P7CXW2"/>
<gene>
    <name evidence="2" type="ORF">EV702DRAFT_1202557</name>
</gene>
<comment type="caution">
    <text evidence="2">The sequence shown here is derived from an EMBL/GenBank/DDBJ whole genome shotgun (WGS) entry which is preliminary data.</text>
</comment>